<dbReference type="PANTHER" id="PTHR47659:SF7">
    <property type="entry name" value="FUNGAL TRANSCRIPTIONAL REGULATORY PROTEIN, N-TERMINAL DOMAIN-CONTAINING PROTEIN"/>
    <property type="match status" value="1"/>
</dbReference>
<evidence type="ECO:0000256" key="8">
    <source>
        <dbReference type="SAM" id="MobiDB-lite"/>
    </source>
</evidence>
<dbReference type="AlphaFoldDB" id="A0AA38UL95"/>
<name>A0AA38UL95_9AGAR</name>
<keyword evidence="4" id="KW-0238">DNA-binding</keyword>
<keyword evidence="5" id="KW-0804">Transcription</keyword>
<dbReference type="PROSITE" id="PS50048">
    <property type="entry name" value="ZN2_CY6_FUNGAL_2"/>
    <property type="match status" value="1"/>
</dbReference>
<dbReference type="Pfam" id="PF00172">
    <property type="entry name" value="Zn_clus"/>
    <property type="match status" value="1"/>
</dbReference>
<evidence type="ECO:0000313" key="11">
    <source>
        <dbReference type="Proteomes" id="UP001163846"/>
    </source>
</evidence>
<evidence type="ECO:0000256" key="1">
    <source>
        <dbReference type="ARBA" id="ARBA00022723"/>
    </source>
</evidence>
<accession>A0AA38UL95</accession>
<protein>
    <recommendedName>
        <fullName evidence="7">Transcription activator of gluconeogenesis ERT1</fullName>
    </recommendedName>
</protein>
<feature type="compositionally biased region" description="Basic residues" evidence="8">
    <location>
        <begin position="94"/>
        <end position="106"/>
    </location>
</feature>
<dbReference type="GO" id="GO:0008270">
    <property type="term" value="F:zinc ion binding"/>
    <property type="evidence" value="ECO:0007669"/>
    <property type="project" value="InterPro"/>
</dbReference>
<proteinExistence type="predicted"/>
<evidence type="ECO:0000256" key="7">
    <source>
        <dbReference type="ARBA" id="ARBA00040903"/>
    </source>
</evidence>
<dbReference type="GO" id="GO:0000981">
    <property type="term" value="F:DNA-binding transcription factor activity, RNA polymerase II-specific"/>
    <property type="evidence" value="ECO:0007669"/>
    <property type="project" value="InterPro"/>
</dbReference>
<feature type="compositionally biased region" description="Low complexity" evidence="8">
    <location>
        <begin position="211"/>
        <end position="229"/>
    </location>
</feature>
<organism evidence="10 11">
    <name type="scientific">Lentinula raphanica</name>
    <dbReference type="NCBI Taxonomy" id="153919"/>
    <lineage>
        <taxon>Eukaryota</taxon>
        <taxon>Fungi</taxon>
        <taxon>Dikarya</taxon>
        <taxon>Basidiomycota</taxon>
        <taxon>Agaricomycotina</taxon>
        <taxon>Agaricomycetes</taxon>
        <taxon>Agaricomycetidae</taxon>
        <taxon>Agaricales</taxon>
        <taxon>Marasmiineae</taxon>
        <taxon>Omphalotaceae</taxon>
        <taxon>Lentinula</taxon>
    </lineage>
</organism>
<dbReference type="GO" id="GO:0003677">
    <property type="term" value="F:DNA binding"/>
    <property type="evidence" value="ECO:0007669"/>
    <property type="project" value="UniProtKB-KW"/>
</dbReference>
<feature type="domain" description="Zn(2)-C6 fungal-type" evidence="9">
    <location>
        <begin position="59"/>
        <end position="90"/>
    </location>
</feature>
<dbReference type="InterPro" id="IPR036864">
    <property type="entry name" value="Zn2-C6_fun-type_DNA-bd_sf"/>
</dbReference>
<evidence type="ECO:0000256" key="6">
    <source>
        <dbReference type="ARBA" id="ARBA00023242"/>
    </source>
</evidence>
<reference evidence="10" key="1">
    <citation type="submission" date="2022-08" db="EMBL/GenBank/DDBJ databases">
        <authorList>
            <consortium name="DOE Joint Genome Institute"/>
            <person name="Min B."/>
            <person name="Riley R."/>
            <person name="Sierra-Patev S."/>
            <person name="Naranjo-Ortiz M."/>
            <person name="Looney B."/>
            <person name="Konkel Z."/>
            <person name="Slot J.C."/>
            <person name="Sakamoto Y."/>
            <person name="Steenwyk J.L."/>
            <person name="Rokas A."/>
            <person name="Carro J."/>
            <person name="Camarero S."/>
            <person name="Ferreira P."/>
            <person name="Molpeceres G."/>
            <person name="Ruiz-Duenas F.J."/>
            <person name="Serrano A."/>
            <person name="Henrissat B."/>
            <person name="Drula E."/>
            <person name="Hughes K.W."/>
            <person name="Mata J.L."/>
            <person name="Ishikawa N.K."/>
            <person name="Vargas-Isla R."/>
            <person name="Ushijima S."/>
            <person name="Smith C.A."/>
            <person name="Ahrendt S."/>
            <person name="Andreopoulos W."/>
            <person name="He G."/>
            <person name="Labutti K."/>
            <person name="Lipzen A."/>
            <person name="Ng V."/>
            <person name="Sandor L."/>
            <person name="Barry K."/>
            <person name="Martinez A.T."/>
            <person name="Xiao Y."/>
            <person name="Gibbons J.G."/>
            <person name="Terashima K."/>
            <person name="Hibbett D.S."/>
            <person name="Grigoriev I.V."/>
        </authorList>
    </citation>
    <scope>NUCLEOTIDE SEQUENCE</scope>
    <source>
        <strain evidence="10">TFB9207</strain>
    </source>
</reference>
<evidence type="ECO:0000256" key="3">
    <source>
        <dbReference type="ARBA" id="ARBA00023015"/>
    </source>
</evidence>
<feature type="region of interest" description="Disordered" evidence="8">
    <location>
        <begin position="180"/>
        <end position="264"/>
    </location>
</feature>
<dbReference type="SMART" id="SM00066">
    <property type="entry name" value="GAL4"/>
    <property type="match status" value="1"/>
</dbReference>
<dbReference type="Proteomes" id="UP001163846">
    <property type="component" value="Unassembled WGS sequence"/>
</dbReference>
<sequence length="292" mass="32343">MASVVSNNTEFDSSMDPSVHYPLLTTNPLTYSTMPMHMYPLTPSSQRTFQTKRRQVKNACTNCQKACKKCDDARPCLRCIKYGIPTECVDSQRKERKKGIKRGPYNKKRDCKGIGSVGNADAPPRQQETLPITNGEGPDNPPPLYPQGLGLHYVGAPTAYNGTAYAGHYSVAPALPPPPPPLVTEPMHSMHSASRHIHSQTYNAYPPQPSSPRASSSQEYPSPPAGYYQMPPPPPRPAYHHPGPQYPPSYPLAIRPDPRERHMMMQESYSYMAVSYGKPEDGSYLEEQRGGA</sequence>
<dbReference type="EMBL" id="MU805995">
    <property type="protein sequence ID" value="KAJ3842762.1"/>
    <property type="molecule type" value="Genomic_DNA"/>
</dbReference>
<dbReference type="PANTHER" id="PTHR47659">
    <property type="entry name" value="ZN(II)2CYS6 TRANSCRIPTION FACTOR (EUROFUNG)-RELATED"/>
    <property type="match status" value="1"/>
</dbReference>
<keyword evidence="11" id="KW-1185">Reference proteome</keyword>
<evidence type="ECO:0000256" key="4">
    <source>
        <dbReference type="ARBA" id="ARBA00023125"/>
    </source>
</evidence>
<keyword evidence="2" id="KW-0862">Zinc</keyword>
<gene>
    <name evidence="10" type="ORF">F5878DRAFT_606749</name>
</gene>
<evidence type="ECO:0000313" key="10">
    <source>
        <dbReference type="EMBL" id="KAJ3842762.1"/>
    </source>
</evidence>
<keyword evidence="1" id="KW-0479">Metal-binding</keyword>
<comment type="caution">
    <text evidence="10">The sequence shown here is derived from an EMBL/GenBank/DDBJ whole genome shotgun (WGS) entry which is preliminary data.</text>
</comment>
<dbReference type="CDD" id="cd00067">
    <property type="entry name" value="GAL4"/>
    <property type="match status" value="1"/>
</dbReference>
<dbReference type="SUPFAM" id="SSF57701">
    <property type="entry name" value="Zn2/Cys6 DNA-binding domain"/>
    <property type="match status" value="1"/>
</dbReference>
<feature type="region of interest" description="Disordered" evidence="8">
    <location>
        <begin position="93"/>
        <end position="148"/>
    </location>
</feature>
<evidence type="ECO:0000259" key="9">
    <source>
        <dbReference type="PROSITE" id="PS50048"/>
    </source>
</evidence>
<evidence type="ECO:0000256" key="5">
    <source>
        <dbReference type="ARBA" id="ARBA00023163"/>
    </source>
</evidence>
<dbReference type="InterPro" id="IPR001138">
    <property type="entry name" value="Zn2Cys6_DnaBD"/>
</dbReference>
<dbReference type="InterPro" id="IPR050335">
    <property type="entry name" value="ERT1_acuK_gluconeogen_tf"/>
</dbReference>
<evidence type="ECO:0000256" key="2">
    <source>
        <dbReference type="ARBA" id="ARBA00022833"/>
    </source>
</evidence>
<dbReference type="Gene3D" id="4.10.240.10">
    <property type="entry name" value="Zn(2)-C6 fungal-type DNA-binding domain"/>
    <property type="match status" value="1"/>
</dbReference>
<keyword evidence="6" id="KW-0539">Nucleus</keyword>
<keyword evidence="3" id="KW-0805">Transcription regulation</keyword>